<dbReference type="InterPro" id="IPR039425">
    <property type="entry name" value="RNA_pol_sigma-70-like"/>
</dbReference>
<keyword evidence="8" id="KW-1185">Reference proteome</keyword>
<dbReference type="KEGG" id="als:DJ013_06815"/>
<proteinExistence type="inferred from homology"/>
<dbReference type="NCBIfam" id="TIGR02937">
    <property type="entry name" value="sigma70-ECF"/>
    <property type="match status" value="1"/>
</dbReference>
<dbReference type="InterPro" id="IPR013324">
    <property type="entry name" value="RNA_pol_sigma_r3/r4-like"/>
</dbReference>
<gene>
    <name evidence="7" type="ORF">DJ013_06815</name>
</gene>
<dbReference type="PANTHER" id="PTHR43133:SF46">
    <property type="entry name" value="RNA POLYMERASE SIGMA-70 FACTOR ECF SUBFAMILY"/>
    <property type="match status" value="1"/>
</dbReference>
<comment type="similarity">
    <text evidence="1">Belongs to the sigma-70 factor family. ECF subfamily.</text>
</comment>
<keyword evidence="4" id="KW-0804">Transcription</keyword>
<protein>
    <recommendedName>
        <fullName evidence="9">RNA polymerase sigma factor</fullName>
    </recommendedName>
</protein>
<keyword evidence="2" id="KW-0805">Transcription regulation</keyword>
<dbReference type="CDD" id="cd06171">
    <property type="entry name" value="Sigma70_r4"/>
    <property type="match status" value="1"/>
</dbReference>
<dbReference type="Proteomes" id="UP000249873">
    <property type="component" value="Chromosome"/>
</dbReference>
<dbReference type="GO" id="GO:0003677">
    <property type="term" value="F:DNA binding"/>
    <property type="evidence" value="ECO:0007669"/>
    <property type="project" value="InterPro"/>
</dbReference>
<dbReference type="PANTHER" id="PTHR43133">
    <property type="entry name" value="RNA POLYMERASE ECF-TYPE SIGMA FACTO"/>
    <property type="match status" value="1"/>
</dbReference>
<dbReference type="InterPro" id="IPR013249">
    <property type="entry name" value="RNA_pol_sigma70_r4_t2"/>
</dbReference>
<name>A0A2Z4GAE5_9BACT</name>
<dbReference type="InterPro" id="IPR036388">
    <property type="entry name" value="WH-like_DNA-bd_sf"/>
</dbReference>
<feature type="domain" description="RNA polymerase sigma-70 region 2" evidence="5">
    <location>
        <begin position="28"/>
        <end position="94"/>
    </location>
</feature>
<dbReference type="Pfam" id="PF04542">
    <property type="entry name" value="Sigma70_r2"/>
    <property type="match status" value="1"/>
</dbReference>
<sequence length="186" mass="21826">MTPKKYIEKNSVIVEACKRGDRKAQYQLYKLYAKAMLSTCMRFVKQQDEAEDVLQEAFVDAFTKIDSFRMEASFGLWLKQIVVNKSINYLRSKKLDLVDIEDHKHHIVDEGEFFYEDDDKDYKIESINMAMPLLPDGYRTVLNMYLFEGFDHEEIAEFLGISESTSRTQYMRAKKKLLQIMSNGQA</sequence>
<dbReference type="InterPro" id="IPR014284">
    <property type="entry name" value="RNA_pol_sigma-70_dom"/>
</dbReference>
<evidence type="ECO:0000313" key="8">
    <source>
        <dbReference type="Proteomes" id="UP000249873"/>
    </source>
</evidence>
<dbReference type="Gene3D" id="1.10.10.10">
    <property type="entry name" value="Winged helix-like DNA-binding domain superfamily/Winged helix DNA-binding domain"/>
    <property type="match status" value="1"/>
</dbReference>
<dbReference type="OrthoDB" id="941544at2"/>
<evidence type="ECO:0008006" key="9">
    <source>
        <dbReference type="Google" id="ProtNLM"/>
    </source>
</evidence>
<evidence type="ECO:0000313" key="7">
    <source>
        <dbReference type="EMBL" id="AWV97893.1"/>
    </source>
</evidence>
<evidence type="ECO:0000256" key="4">
    <source>
        <dbReference type="ARBA" id="ARBA00023163"/>
    </source>
</evidence>
<dbReference type="InterPro" id="IPR013325">
    <property type="entry name" value="RNA_pol_sigma_r2"/>
</dbReference>
<evidence type="ECO:0000259" key="5">
    <source>
        <dbReference type="Pfam" id="PF04542"/>
    </source>
</evidence>
<dbReference type="GO" id="GO:0006352">
    <property type="term" value="P:DNA-templated transcription initiation"/>
    <property type="evidence" value="ECO:0007669"/>
    <property type="project" value="InterPro"/>
</dbReference>
<dbReference type="GO" id="GO:0016987">
    <property type="term" value="F:sigma factor activity"/>
    <property type="evidence" value="ECO:0007669"/>
    <property type="project" value="UniProtKB-KW"/>
</dbReference>
<dbReference type="SUPFAM" id="SSF88659">
    <property type="entry name" value="Sigma3 and sigma4 domains of RNA polymerase sigma factors"/>
    <property type="match status" value="1"/>
</dbReference>
<dbReference type="EMBL" id="CP029480">
    <property type="protein sequence ID" value="AWV97893.1"/>
    <property type="molecule type" value="Genomic_DNA"/>
</dbReference>
<keyword evidence="3" id="KW-0731">Sigma factor</keyword>
<evidence type="ECO:0000259" key="6">
    <source>
        <dbReference type="Pfam" id="PF08281"/>
    </source>
</evidence>
<evidence type="ECO:0000256" key="3">
    <source>
        <dbReference type="ARBA" id="ARBA00023082"/>
    </source>
</evidence>
<dbReference type="Pfam" id="PF08281">
    <property type="entry name" value="Sigma70_r4_2"/>
    <property type="match status" value="1"/>
</dbReference>
<evidence type="ECO:0000256" key="1">
    <source>
        <dbReference type="ARBA" id="ARBA00010641"/>
    </source>
</evidence>
<organism evidence="7 8">
    <name type="scientific">Arcticibacterium luteifluviistationis</name>
    <dbReference type="NCBI Taxonomy" id="1784714"/>
    <lineage>
        <taxon>Bacteria</taxon>
        <taxon>Pseudomonadati</taxon>
        <taxon>Bacteroidota</taxon>
        <taxon>Cytophagia</taxon>
        <taxon>Cytophagales</taxon>
        <taxon>Leadbetterellaceae</taxon>
        <taxon>Arcticibacterium</taxon>
    </lineage>
</organism>
<reference evidence="7 8" key="1">
    <citation type="submission" date="2018-05" db="EMBL/GenBank/DDBJ databases">
        <title>Complete genome sequence of Arcticibacterium luteifluviistationis SM1504T, a cytophagaceae bacterium isolated from Arctic surface seawater.</title>
        <authorList>
            <person name="Li Y."/>
            <person name="Qin Q.-L."/>
        </authorList>
    </citation>
    <scope>NUCLEOTIDE SEQUENCE [LARGE SCALE GENOMIC DNA]</scope>
    <source>
        <strain evidence="7 8">SM1504</strain>
    </source>
</reference>
<feature type="domain" description="RNA polymerase sigma factor 70 region 4 type 2" evidence="6">
    <location>
        <begin position="126"/>
        <end position="177"/>
    </location>
</feature>
<accession>A0A2Z4GAE5</accession>
<evidence type="ECO:0000256" key="2">
    <source>
        <dbReference type="ARBA" id="ARBA00023015"/>
    </source>
</evidence>
<dbReference type="SUPFAM" id="SSF88946">
    <property type="entry name" value="Sigma2 domain of RNA polymerase sigma factors"/>
    <property type="match status" value="1"/>
</dbReference>
<dbReference type="Gene3D" id="1.10.1740.10">
    <property type="match status" value="1"/>
</dbReference>
<dbReference type="RefSeq" id="WP_111370995.1">
    <property type="nucleotide sequence ID" value="NZ_CP029480.1"/>
</dbReference>
<dbReference type="InterPro" id="IPR007627">
    <property type="entry name" value="RNA_pol_sigma70_r2"/>
</dbReference>
<dbReference type="AlphaFoldDB" id="A0A2Z4GAE5"/>